<feature type="compositionally biased region" description="Low complexity" evidence="1">
    <location>
        <begin position="136"/>
        <end position="149"/>
    </location>
</feature>
<dbReference type="AlphaFoldDB" id="A0A1X2G3B4"/>
<dbReference type="InterPro" id="IPR046341">
    <property type="entry name" value="SET_dom_sf"/>
</dbReference>
<reference evidence="3 4" key="1">
    <citation type="submission" date="2016-07" db="EMBL/GenBank/DDBJ databases">
        <title>Pervasive Adenine N6-methylation of Active Genes in Fungi.</title>
        <authorList>
            <consortium name="DOE Joint Genome Institute"/>
            <person name="Mondo S.J."/>
            <person name="Dannebaum R.O."/>
            <person name="Kuo R.C."/>
            <person name="Labutti K."/>
            <person name="Haridas S."/>
            <person name="Kuo A."/>
            <person name="Salamov A."/>
            <person name="Ahrendt S.R."/>
            <person name="Lipzen A."/>
            <person name="Sullivan W."/>
            <person name="Andreopoulos W.B."/>
            <person name="Clum A."/>
            <person name="Lindquist E."/>
            <person name="Daum C."/>
            <person name="Ramamoorthy G.K."/>
            <person name="Gryganskyi A."/>
            <person name="Culley D."/>
            <person name="Magnuson J.K."/>
            <person name="James T.Y."/>
            <person name="O'Malley M.A."/>
            <person name="Stajich J.E."/>
            <person name="Spatafora J.W."/>
            <person name="Visel A."/>
            <person name="Grigoriev I.V."/>
        </authorList>
    </citation>
    <scope>NUCLEOTIDE SEQUENCE [LARGE SCALE GENOMIC DNA]</scope>
    <source>
        <strain evidence="3 4">NRRL 3301</strain>
    </source>
</reference>
<evidence type="ECO:0000313" key="4">
    <source>
        <dbReference type="Proteomes" id="UP000242146"/>
    </source>
</evidence>
<dbReference type="PROSITE" id="PS50280">
    <property type="entry name" value="SET"/>
    <property type="match status" value="1"/>
</dbReference>
<evidence type="ECO:0000256" key="1">
    <source>
        <dbReference type="SAM" id="MobiDB-lite"/>
    </source>
</evidence>
<feature type="compositionally biased region" description="Basic residues" evidence="1">
    <location>
        <begin position="208"/>
        <end position="218"/>
    </location>
</feature>
<feature type="compositionally biased region" description="Basic and acidic residues" evidence="1">
    <location>
        <begin position="191"/>
        <end position="200"/>
    </location>
</feature>
<keyword evidence="4" id="KW-1185">Reference proteome</keyword>
<dbReference type="EMBL" id="MCGT01000054">
    <property type="protein sequence ID" value="ORX43566.1"/>
    <property type="molecule type" value="Genomic_DNA"/>
</dbReference>
<proteinExistence type="predicted"/>
<dbReference type="Gene3D" id="2.170.270.10">
    <property type="entry name" value="SET domain"/>
    <property type="match status" value="1"/>
</dbReference>
<feature type="region of interest" description="Disordered" evidence="1">
    <location>
        <begin position="132"/>
        <end position="220"/>
    </location>
</feature>
<sequence length="381" mass="43549">PRWYTQSYVVFLALRQHPYHCMPRGDLINAALELDLKISQERNIPRAFRGKTPQNSCSHVLTCNSERYFISFKPEGSRKTFFKLAYQPGSFDSAFKEYEIWMTRLIDLDWPHCFGRPFPASLEKRAALEQKHLKNSMTASSSTTVPSPTDNKENDTPNADDTAPNKSYNPESPSPVLPARHDLSTLPRPLDSVDEKEKTDNGMTIPSHHNRDKPRRKQPNPYLNYIEYTLDELDTSDIPKSLDDILYAAKSGIQGAGEGLFAKRDLPGNSPLGFYFGVPMTEDEFDSIKDNIGRSSEYSIRYRKTILDATDAEGQPWTDPNNTSTRLCPFHYMNEAHDTNSANVLFVEGFVVNQVICWSKWPIRKGDELLVWYGDDVARHW</sequence>
<dbReference type="Proteomes" id="UP000242146">
    <property type="component" value="Unassembled WGS sequence"/>
</dbReference>
<comment type="caution">
    <text evidence="3">The sequence shown here is derived from an EMBL/GenBank/DDBJ whole genome shotgun (WGS) entry which is preliminary data.</text>
</comment>
<accession>A0A1X2G3B4</accession>
<dbReference type="SUPFAM" id="SSF82199">
    <property type="entry name" value="SET domain"/>
    <property type="match status" value="1"/>
</dbReference>
<name>A0A1X2G3B4_9FUNG</name>
<dbReference type="OrthoDB" id="5560686at2759"/>
<feature type="domain" description="SET" evidence="2">
    <location>
        <begin position="244"/>
        <end position="374"/>
    </location>
</feature>
<organism evidence="3 4">
    <name type="scientific">Hesseltinella vesiculosa</name>
    <dbReference type="NCBI Taxonomy" id="101127"/>
    <lineage>
        <taxon>Eukaryota</taxon>
        <taxon>Fungi</taxon>
        <taxon>Fungi incertae sedis</taxon>
        <taxon>Mucoromycota</taxon>
        <taxon>Mucoromycotina</taxon>
        <taxon>Mucoromycetes</taxon>
        <taxon>Mucorales</taxon>
        <taxon>Cunninghamellaceae</taxon>
        <taxon>Hesseltinella</taxon>
    </lineage>
</organism>
<feature type="non-terminal residue" evidence="3">
    <location>
        <position position="1"/>
    </location>
</feature>
<dbReference type="STRING" id="101127.A0A1X2G3B4"/>
<feature type="non-terminal residue" evidence="3">
    <location>
        <position position="381"/>
    </location>
</feature>
<gene>
    <name evidence="3" type="ORF">DM01DRAFT_237911</name>
</gene>
<feature type="compositionally biased region" description="Polar residues" evidence="1">
    <location>
        <begin position="156"/>
        <end position="171"/>
    </location>
</feature>
<dbReference type="InterPro" id="IPR001214">
    <property type="entry name" value="SET_dom"/>
</dbReference>
<evidence type="ECO:0000259" key="2">
    <source>
        <dbReference type="PROSITE" id="PS50280"/>
    </source>
</evidence>
<protein>
    <recommendedName>
        <fullName evidence="2">SET domain-containing protein</fullName>
    </recommendedName>
</protein>
<evidence type="ECO:0000313" key="3">
    <source>
        <dbReference type="EMBL" id="ORX43566.1"/>
    </source>
</evidence>